<keyword evidence="4" id="KW-0812">Transmembrane</keyword>
<dbReference type="GO" id="GO:1902929">
    <property type="term" value="C:plasma membrane of growing cell tip"/>
    <property type="evidence" value="ECO:0007669"/>
    <property type="project" value="TreeGrafter"/>
</dbReference>
<dbReference type="SMART" id="SM00326">
    <property type="entry name" value="SH3"/>
    <property type="match status" value="1"/>
</dbReference>
<evidence type="ECO:0000313" key="7">
    <source>
        <dbReference type="Proteomes" id="UP000242474"/>
    </source>
</evidence>
<feature type="transmembrane region" description="Helical" evidence="4">
    <location>
        <begin position="1357"/>
        <end position="1379"/>
    </location>
</feature>
<feature type="compositionally biased region" description="Basic and acidic residues" evidence="3">
    <location>
        <begin position="1612"/>
        <end position="1630"/>
    </location>
</feature>
<evidence type="ECO:0000256" key="4">
    <source>
        <dbReference type="SAM" id="Phobius"/>
    </source>
</evidence>
<dbReference type="Pfam" id="PF00018">
    <property type="entry name" value="SH3_1"/>
    <property type="match status" value="1"/>
</dbReference>
<feature type="transmembrane region" description="Helical" evidence="4">
    <location>
        <begin position="1297"/>
        <end position="1326"/>
    </location>
</feature>
<dbReference type="InterPro" id="IPR011043">
    <property type="entry name" value="Gal_Oxase/kelch_b-propeller"/>
</dbReference>
<reference evidence="6 7" key="1">
    <citation type="journal article" date="2015" name="Genome Biol. Evol.">
        <title>Phylogenomic analyses indicate that early fungi evolved digesting cell walls of algal ancestors of land plants.</title>
        <authorList>
            <person name="Chang Y."/>
            <person name="Wang S."/>
            <person name="Sekimoto S."/>
            <person name="Aerts A.L."/>
            <person name="Choi C."/>
            <person name="Clum A."/>
            <person name="LaButti K.M."/>
            <person name="Lindquist E.A."/>
            <person name="Yee Ngan C."/>
            <person name="Ohm R.A."/>
            <person name="Salamov A.A."/>
            <person name="Grigoriev I.V."/>
            <person name="Spatafora J.W."/>
            <person name="Berbee M.L."/>
        </authorList>
    </citation>
    <scope>NUCLEOTIDE SEQUENCE [LARGE SCALE GENOMIC DNA]</scope>
    <source>
        <strain evidence="6 7">NRRL 1564</strain>
    </source>
</reference>
<feature type="region of interest" description="Disordered" evidence="3">
    <location>
        <begin position="118"/>
        <end position="138"/>
    </location>
</feature>
<feature type="compositionally biased region" description="Polar residues" evidence="3">
    <location>
        <begin position="1636"/>
        <end position="1651"/>
    </location>
</feature>
<dbReference type="OrthoDB" id="2503993at2759"/>
<dbReference type="InterPro" id="IPR024982">
    <property type="entry name" value="Rax2-like_C"/>
</dbReference>
<dbReference type="Gene3D" id="2.30.30.40">
    <property type="entry name" value="SH3 Domains"/>
    <property type="match status" value="1"/>
</dbReference>
<dbReference type="Pfam" id="PF20842">
    <property type="entry name" value="Rax2_2"/>
    <property type="match status" value="1"/>
</dbReference>
<organism evidence="6 7">
    <name type="scientific">Coemansia reversa (strain ATCC 12441 / NRRL 1564)</name>
    <dbReference type="NCBI Taxonomy" id="763665"/>
    <lineage>
        <taxon>Eukaryota</taxon>
        <taxon>Fungi</taxon>
        <taxon>Fungi incertae sedis</taxon>
        <taxon>Zoopagomycota</taxon>
        <taxon>Kickxellomycotina</taxon>
        <taxon>Kickxellomycetes</taxon>
        <taxon>Kickxellales</taxon>
        <taxon>Kickxellaceae</taxon>
        <taxon>Coemansia</taxon>
    </lineage>
</organism>
<dbReference type="STRING" id="763665.A0A2G5BD65"/>
<dbReference type="InterPro" id="IPR048266">
    <property type="entry name" value="Rax2-like_second"/>
</dbReference>
<dbReference type="InterPro" id="IPR001452">
    <property type="entry name" value="SH3_domain"/>
</dbReference>
<feature type="region of interest" description="Disordered" evidence="3">
    <location>
        <begin position="1606"/>
        <end position="1652"/>
    </location>
</feature>
<accession>A0A2G5BD65</accession>
<dbReference type="Pfam" id="PF20843">
    <property type="entry name" value="Rax2_3"/>
    <property type="match status" value="1"/>
</dbReference>
<feature type="region of interest" description="Disordered" evidence="3">
    <location>
        <begin position="1527"/>
        <end position="1546"/>
    </location>
</feature>
<feature type="compositionally biased region" description="Polar residues" evidence="3">
    <location>
        <begin position="1533"/>
        <end position="1546"/>
    </location>
</feature>
<dbReference type="PANTHER" id="PTHR31778:SF2">
    <property type="entry name" value="BUD SITE SELECTION PROTEIN RAX2"/>
    <property type="match status" value="1"/>
</dbReference>
<feature type="transmembrane region" description="Helical" evidence="4">
    <location>
        <begin position="59"/>
        <end position="78"/>
    </location>
</feature>
<feature type="domain" description="SH3" evidence="5">
    <location>
        <begin position="1658"/>
        <end position="1723"/>
    </location>
</feature>
<feature type="region of interest" description="Disordered" evidence="3">
    <location>
        <begin position="1469"/>
        <end position="1488"/>
    </location>
</feature>
<evidence type="ECO:0000256" key="2">
    <source>
        <dbReference type="PROSITE-ProRule" id="PRU00192"/>
    </source>
</evidence>
<dbReference type="InterPro" id="IPR036028">
    <property type="entry name" value="SH3-like_dom_sf"/>
</dbReference>
<evidence type="ECO:0000313" key="6">
    <source>
        <dbReference type="EMBL" id="PIA16958.1"/>
    </source>
</evidence>
<dbReference type="SUPFAM" id="SSF50044">
    <property type="entry name" value="SH3-domain"/>
    <property type="match status" value="1"/>
</dbReference>
<dbReference type="Proteomes" id="UP000242474">
    <property type="component" value="Unassembled WGS sequence"/>
</dbReference>
<dbReference type="PROSITE" id="PS50002">
    <property type="entry name" value="SH3"/>
    <property type="match status" value="1"/>
</dbReference>
<gene>
    <name evidence="6" type="ORF">COEREDRAFT_15136</name>
</gene>
<dbReference type="InterPro" id="IPR048265">
    <property type="entry name" value="Rax2-like_third"/>
</dbReference>
<name>A0A2G5BD65_COERN</name>
<dbReference type="SUPFAM" id="SSF50965">
    <property type="entry name" value="Galactose oxidase, central domain"/>
    <property type="match status" value="2"/>
</dbReference>
<evidence type="ECO:0000259" key="5">
    <source>
        <dbReference type="PROSITE" id="PS50002"/>
    </source>
</evidence>
<sequence length="1732" mass="183707">MTDSRRSSSAVALARTHNINVKLFLPDSRLDTVSSATCSIQNNDGTSHARTLGYWRRTTWLQCVAALVLLLLVSPVVAADSNSAVADAPLQERNTSPTPAPAGNTELGALLFEKGIAEEDSSEGESESDEEESQSSDDGSIGIVGAFNGVSSFSPNSSGSALSLNNTMTSFVALSQNAVELLAAGSSVGDVVAACALYKDDGTFAKAYFGGTISMLNSTTLGYVFGVDAAGNFDAMTGGVNGPVNALYCDDKTQLVYVGGNFTNTVSGLTTSVATMRSLSTGGLAVYKASQRTWQALSFHGLDGPVFDFAKMKDNVYAVGAFAATVDNATYVPLNTQPVDLSSCKITGGNNADTAGFNDPHNIICTTGRDSVGNTWLMRDKLPGYYRIDFPFKTTPSLLRLMNTLYQRRGTKAIRVEAVPNNQALTMSYLDPDTRTEMFCTQSCPMLQNYDWQEFRFVDNDLTLANITGVTVNIVDWYGMGGGFNKIELYQRGKYFIFCYYAASVCAFLRPYARIYAIDGFNSLPCSTQAIRPSSMVRGSWQRTTAASYHGEYLTLSVNVNDINSEQVQNATVTMVPFVPESGFYKVYMTIPGCQNTNTCLQRTSAKVTWLMDGGRSILTTVTQHNLEDLEIELFSGYAPASSVDFSSVIYVGISPNATVDPQATSAEVVVDSFRLERITSYTDLNGVLQMFENQSANIQRNGPLYSPLVKGLPAGSVVYTAAYGVSNDTQQDDTLFLGGQFQDANGGYSNVAQYRGKSVGSLSDTGIQGIVRSMAFVDASLFIGGSFDGTSDGSQALNNVAEFNTTDQKWYPLVGGVNNTVTEVVPYSPFGSRAVAFTGAFHSLYTGDVSDPTEIRANGLAMWDTLAGGWTNTPYLQSSPSVLYADAYRNKVDNTALAAGRFSAAAALEANGAVLLSPQQNIQAIDMMGFELQPTPDGQFVVNTGLWYAKNSDSSSALIVGGRFSTLDGATNVARLDDGKWRKVLDGVGGEVLTLNNAANWLFIGGVANESDGFSGLTVLDMDRRKKVNIQQLQGPDGDSTGVRINKVAIRKDTSMVVVGGNFATAGGMLSCPYICTLDINESQWSPLSTSTLVGPVVDMLFTEDSFVVAGTFKNGTQPTLYLQQYRFDDNSWIDVPGADQLPGPVTVLSAASNGEETTASFYIVGTSSDSDAAPYFAKFDGKSIINLPFTIDAKSIIHGVLEVPRSRIPNSVLGSSRKLSRRSDSDSSPIVPSGYVLAISGDLYLPNGHRASNAFFYNDKWAPFLSTVQDNGLPGFISSVFFEIPPTNVYQRQRLSVALVILIAIAIALGITFLIVFIGLVYVYLRNRREAAATASAASAALAATTGGAGTTKGLINPTLVGAAAAAAAAGGGLLAAGARHGEQHRSVVPTRDTWGNNALTGERVSFDNIAPNTGRLNSGSPTALGGLAAAAGRQAAVSSDTYVHHDAKKSNAKYDDTNESLESIFESAAAEAEAEAESEARERAASTGSIGADVAAAGGAAAAAAAAAYKMPIPRHYNGGGDAAAAGELSDTSRSSMYRPDSTNPFEQRMALRESQGDFPPAGPFGNGEDGVGHIPMPSPHSMQAEHATAAALAGTSAGMGLAGMAAKSDNKDNRRRSESASTRDTEGAFSASRPSGESSVGGSSTNLPIRDSLKQYPVSYAKFTFSSRETGELGFRAGERVFVIDQSDEIWWMGIVDHGPNQPLEQGVFPATYVSSDPPKSTEWSELM</sequence>
<keyword evidence="1 2" id="KW-0728">SH3 domain</keyword>
<keyword evidence="4" id="KW-0472">Membrane</keyword>
<dbReference type="CDD" id="cd00174">
    <property type="entry name" value="SH3"/>
    <property type="match status" value="1"/>
</dbReference>
<evidence type="ECO:0000256" key="3">
    <source>
        <dbReference type="SAM" id="MobiDB-lite"/>
    </source>
</evidence>
<keyword evidence="7" id="KW-1185">Reference proteome</keyword>
<feature type="region of interest" description="Disordered" evidence="3">
    <location>
        <begin position="1558"/>
        <end position="1592"/>
    </location>
</feature>
<dbReference type="EMBL" id="KZ303497">
    <property type="protein sequence ID" value="PIA16958.1"/>
    <property type="molecule type" value="Genomic_DNA"/>
</dbReference>
<dbReference type="Pfam" id="PF12768">
    <property type="entry name" value="Rax2"/>
    <property type="match status" value="1"/>
</dbReference>
<keyword evidence="4" id="KW-1133">Transmembrane helix</keyword>
<evidence type="ECO:0000256" key="1">
    <source>
        <dbReference type="ARBA" id="ARBA00022443"/>
    </source>
</evidence>
<proteinExistence type="predicted"/>
<protein>
    <recommendedName>
        <fullName evidence="5">SH3 domain-containing protein</fullName>
    </recommendedName>
</protein>
<feature type="compositionally biased region" description="Acidic residues" evidence="3">
    <location>
        <begin position="118"/>
        <end position="135"/>
    </location>
</feature>
<dbReference type="PANTHER" id="PTHR31778">
    <property type="entry name" value="BUD SITE SELECTION PROTEIN RAX2"/>
    <property type="match status" value="1"/>
</dbReference>